<evidence type="ECO:0000313" key="8">
    <source>
        <dbReference type="Proteomes" id="UP000187412"/>
    </source>
</evidence>
<accession>A0ABX3HKL5</accession>
<feature type="transmembrane region" description="Helical" evidence="5">
    <location>
        <begin position="84"/>
        <end position="102"/>
    </location>
</feature>
<gene>
    <name evidence="7" type="ORF">BSK56_07410</name>
</gene>
<feature type="transmembrane region" description="Helical" evidence="5">
    <location>
        <begin position="240"/>
        <end position="266"/>
    </location>
</feature>
<feature type="transmembrane region" description="Helical" evidence="5">
    <location>
        <begin position="54"/>
        <end position="72"/>
    </location>
</feature>
<dbReference type="Pfam" id="PF04932">
    <property type="entry name" value="Wzy_C"/>
    <property type="match status" value="1"/>
</dbReference>
<evidence type="ECO:0000313" key="7">
    <source>
        <dbReference type="EMBL" id="OMD50352.1"/>
    </source>
</evidence>
<evidence type="ECO:0000256" key="3">
    <source>
        <dbReference type="ARBA" id="ARBA00022989"/>
    </source>
</evidence>
<name>A0ABX3HKL5_PAEBO</name>
<feature type="transmembrane region" description="Helical" evidence="5">
    <location>
        <begin position="201"/>
        <end position="220"/>
    </location>
</feature>
<dbReference type="PANTHER" id="PTHR37422:SF13">
    <property type="entry name" value="LIPOPOLYSACCHARIDE BIOSYNTHESIS PROTEIN PA4999-RELATED"/>
    <property type="match status" value="1"/>
</dbReference>
<dbReference type="Proteomes" id="UP000187412">
    <property type="component" value="Unassembled WGS sequence"/>
</dbReference>
<evidence type="ECO:0000256" key="1">
    <source>
        <dbReference type="ARBA" id="ARBA00004141"/>
    </source>
</evidence>
<dbReference type="InterPro" id="IPR007016">
    <property type="entry name" value="O-antigen_ligase-rel_domated"/>
</dbReference>
<evidence type="ECO:0000259" key="6">
    <source>
        <dbReference type="Pfam" id="PF04932"/>
    </source>
</evidence>
<evidence type="ECO:0000256" key="2">
    <source>
        <dbReference type="ARBA" id="ARBA00022692"/>
    </source>
</evidence>
<dbReference type="EMBL" id="MPTB01000007">
    <property type="protein sequence ID" value="OMD50352.1"/>
    <property type="molecule type" value="Genomic_DNA"/>
</dbReference>
<comment type="caution">
    <text evidence="7">The sequence shown here is derived from an EMBL/GenBank/DDBJ whole genome shotgun (WGS) entry which is preliminary data.</text>
</comment>
<keyword evidence="4 5" id="KW-0472">Membrane</keyword>
<proteinExistence type="predicted"/>
<organism evidence="7 8">
    <name type="scientific">Paenibacillus borealis</name>
    <dbReference type="NCBI Taxonomy" id="160799"/>
    <lineage>
        <taxon>Bacteria</taxon>
        <taxon>Bacillati</taxon>
        <taxon>Bacillota</taxon>
        <taxon>Bacilli</taxon>
        <taxon>Bacillales</taxon>
        <taxon>Paenibacillaceae</taxon>
        <taxon>Paenibacillus</taxon>
    </lineage>
</organism>
<feature type="domain" description="O-antigen ligase-related" evidence="6">
    <location>
        <begin position="211"/>
        <end position="371"/>
    </location>
</feature>
<keyword evidence="3 5" id="KW-1133">Transmembrane helix</keyword>
<evidence type="ECO:0000256" key="4">
    <source>
        <dbReference type="ARBA" id="ARBA00023136"/>
    </source>
</evidence>
<dbReference type="RefSeq" id="WP_076109978.1">
    <property type="nucleotide sequence ID" value="NZ_MPTB01000007.1"/>
</dbReference>
<keyword evidence="2 5" id="KW-0812">Transmembrane</keyword>
<feature type="transmembrane region" description="Helical" evidence="5">
    <location>
        <begin position="390"/>
        <end position="415"/>
    </location>
</feature>
<feature type="transmembrane region" description="Helical" evidence="5">
    <location>
        <begin position="123"/>
        <end position="152"/>
    </location>
</feature>
<sequence>MNAFIYLAFALLPLDNFPYMFGGAYKPVSLIFIVLYCVLKIPVLIRMKFQRKEIWIFIVLVSAVLISAILGLQNNYSFAGLQDAVVSLAAGIIIYLSFRIYVHSSEHRKDSFLTLFRWMFRGYWLAVIIGLLQLVYMYVFHSGALSSVIGFFVQRDSYVTAGRLHFTFSEPSYIGLHTNLLLFPAYLILKKYNYLTKSDKVLLWIFIPLSLLSLSIRYYLDLLFFVVVYVIVTSKPEKFLMLFMKFMMYLAAAAVLLNIVFVNNLFQLKSDHYYRILHIYEDPASITEDNSFSIRSTYSSLGFRSFLDKPWFGYGMGNYYYGFMHNLDHIPADTLEENEELRDAKYNLTLPQYNMYTRLLSEFGLLGIMLILLLLSLVRLSHKGNFPKLMVVLLLYSLLQFDSFAFIQVLFWVAILQSEEVSRLRIGKAESTENKRKMAKMHSGPWVQLRRSEHYPK</sequence>
<feature type="transmembrane region" description="Helical" evidence="5">
    <location>
        <begin position="359"/>
        <end position="378"/>
    </location>
</feature>
<protein>
    <recommendedName>
        <fullName evidence="6">O-antigen ligase-related domain-containing protein</fullName>
    </recommendedName>
</protein>
<evidence type="ECO:0000256" key="5">
    <source>
        <dbReference type="SAM" id="Phobius"/>
    </source>
</evidence>
<reference evidence="7 8" key="1">
    <citation type="submission" date="2016-10" db="EMBL/GenBank/DDBJ databases">
        <title>Paenibacillus species isolates.</title>
        <authorList>
            <person name="Beno S.M."/>
        </authorList>
    </citation>
    <scope>NUCLEOTIDE SEQUENCE [LARGE SCALE GENOMIC DNA]</scope>
    <source>
        <strain evidence="7 8">FSL H7-0744</strain>
    </source>
</reference>
<dbReference type="InterPro" id="IPR051533">
    <property type="entry name" value="WaaL-like"/>
</dbReference>
<comment type="subcellular location">
    <subcellularLocation>
        <location evidence="1">Membrane</location>
        <topology evidence="1">Multi-pass membrane protein</topology>
    </subcellularLocation>
</comment>
<keyword evidence="8" id="KW-1185">Reference proteome</keyword>
<feature type="transmembrane region" description="Helical" evidence="5">
    <location>
        <begin position="172"/>
        <end position="189"/>
    </location>
</feature>
<dbReference type="PANTHER" id="PTHR37422">
    <property type="entry name" value="TEICHURONIC ACID BIOSYNTHESIS PROTEIN TUAE"/>
    <property type="match status" value="1"/>
</dbReference>
<feature type="transmembrane region" description="Helical" evidence="5">
    <location>
        <begin position="28"/>
        <end position="47"/>
    </location>
</feature>